<dbReference type="Gramene" id="EOY03616">
    <property type="protein sequence ID" value="EOY03616"/>
    <property type="gene ID" value="TCM_018713"/>
</dbReference>
<evidence type="ECO:0000313" key="2">
    <source>
        <dbReference type="Proteomes" id="UP000026915"/>
    </source>
</evidence>
<reference evidence="1 2" key="1">
    <citation type="journal article" date="2013" name="Genome Biol.">
        <title>The genome sequence of the most widely cultivated cacao type and its use to identify candidate genes regulating pod color.</title>
        <authorList>
            <person name="Motamayor J.C."/>
            <person name="Mockaitis K."/>
            <person name="Schmutz J."/>
            <person name="Haiminen N."/>
            <person name="Iii D.L."/>
            <person name="Cornejo O."/>
            <person name="Findley S.D."/>
            <person name="Zheng P."/>
            <person name="Utro F."/>
            <person name="Royaert S."/>
            <person name="Saski C."/>
            <person name="Jenkins J."/>
            <person name="Podicheti R."/>
            <person name="Zhao M."/>
            <person name="Scheffler B.E."/>
            <person name="Stack J.C."/>
            <person name="Feltus F.A."/>
            <person name="Mustiga G.M."/>
            <person name="Amores F."/>
            <person name="Phillips W."/>
            <person name="Marelli J.P."/>
            <person name="May G.D."/>
            <person name="Shapiro H."/>
            <person name="Ma J."/>
            <person name="Bustamante C.D."/>
            <person name="Schnell R.J."/>
            <person name="Main D."/>
            <person name="Gilbert D."/>
            <person name="Parida L."/>
            <person name="Kuhn D.N."/>
        </authorList>
    </citation>
    <scope>NUCLEOTIDE SEQUENCE [LARGE SCALE GENOMIC DNA]</scope>
    <source>
        <strain evidence="2">cv. Matina 1-6</strain>
    </source>
</reference>
<accession>A0A061EFB3</accession>
<organism evidence="1 2">
    <name type="scientific">Theobroma cacao</name>
    <name type="common">Cacao</name>
    <name type="synonym">Cocoa</name>
    <dbReference type="NCBI Taxonomy" id="3641"/>
    <lineage>
        <taxon>Eukaryota</taxon>
        <taxon>Viridiplantae</taxon>
        <taxon>Streptophyta</taxon>
        <taxon>Embryophyta</taxon>
        <taxon>Tracheophyta</taxon>
        <taxon>Spermatophyta</taxon>
        <taxon>Magnoliopsida</taxon>
        <taxon>eudicotyledons</taxon>
        <taxon>Gunneridae</taxon>
        <taxon>Pentapetalae</taxon>
        <taxon>rosids</taxon>
        <taxon>malvids</taxon>
        <taxon>Malvales</taxon>
        <taxon>Malvaceae</taxon>
        <taxon>Byttnerioideae</taxon>
        <taxon>Theobroma</taxon>
    </lineage>
</organism>
<proteinExistence type="predicted"/>
<evidence type="ECO:0000313" key="1">
    <source>
        <dbReference type="EMBL" id="EOY03616.1"/>
    </source>
</evidence>
<dbReference type="EMBL" id="CM001882">
    <property type="protein sequence ID" value="EOY03616.1"/>
    <property type="molecule type" value="Genomic_DNA"/>
</dbReference>
<keyword evidence="2" id="KW-1185">Reference proteome</keyword>
<dbReference type="HOGENOM" id="CLU_2008088_0_0_1"/>
<protein>
    <submittedName>
        <fullName evidence="1">Uncharacterized protein</fullName>
    </submittedName>
</protein>
<dbReference type="Proteomes" id="UP000026915">
    <property type="component" value="Chromosome 4"/>
</dbReference>
<name>A0A061EFB3_THECC</name>
<sequence length="124" mass="13550">MFEATDFVASVCAFPYLLVVQKLISCTYVQGITISSNGIPQVAIANPSSTLWANPKKLNLKGIETGRSARRKLQRLYNLRICNVVCNTETVFSHNLAGQKHAPRVKKHASAPGVAAAYCLNFKV</sequence>
<dbReference type="AlphaFoldDB" id="A0A061EFB3"/>
<dbReference type="InParanoid" id="A0A061EFB3"/>
<gene>
    <name evidence="1" type="ORF">TCM_018713</name>
</gene>